<protein>
    <submittedName>
        <fullName evidence="1">Uncharacterized protein</fullName>
    </submittedName>
</protein>
<proteinExistence type="predicted"/>
<dbReference type="AlphaFoldDB" id="G5AEP0"/>
<name>G5AEP0_PHYSP</name>
<dbReference type="EMBL" id="JH159165">
    <property type="protein sequence ID" value="EGZ05680.1"/>
    <property type="molecule type" value="Genomic_DNA"/>
</dbReference>
<sequence>MRNLLATTEDVPTWCNKSNDYSYPFKQIAASYGFPARSWQQNALSTALEPSCVLTLPMNAAASELPSDTELPMNKSIATNLAAYALLVSNNFLGWWGEDDVAWGHDWYLYYKDRTDSFAMADHLNLTEHFSGEVSFLANVHEVVADYFRKTANASTTNDLAKVEFAHVDLSDTMVFDALTIEISTQKTGKQANNSSDFYESLNSVLCNHDACLLNDLGEFIANGASTTIYPRVQALAICLNEAGGEDLVVDFNYWRANEVFQACERRSNTSMIIVSIGKRLEGDAFERRPANTNPGVSIAGQLKNARMVYFLTVGRLSWTPEDLSDVFSAECLVESGCYGIQFPLDNGENTSRAEVLVSSARGVPINLLNPINLNELFFQHSVSISQWKILVSTVDETRGAELVAETRPAVAVLPRNFETVDTSFTAYMEEEGWKFCELFIDKHLTHVEKTIYTLSARFSQLLLRKFPWNFRETFKISVAGCVVVLVCSISIGKLAKKGDGLLLDHGAASTAAEAMGNQDKFPHFLLHVQLREEAARGLPEPVLDSLRVKSMVLVNRSGETQQFNL</sequence>
<dbReference type="RefSeq" id="XP_009538541.1">
    <property type="nucleotide sequence ID" value="XM_009540246.1"/>
</dbReference>
<dbReference type="GeneID" id="20642886"/>
<dbReference type="InParanoid" id="G5AEP0"/>
<dbReference type="KEGG" id="psoj:PHYSODRAFT_307457"/>
<keyword evidence="2" id="KW-1185">Reference proteome</keyword>
<evidence type="ECO:0000313" key="2">
    <source>
        <dbReference type="Proteomes" id="UP000002640"/>
    </source>
</evidence>
<gene>
    <name evidence="1" type="ORF">PHYSODRAFT_307457</name>
</gene>
<reference evidence="1 2" key="1">
    <citation type="journal article" date="2006" name="Science">
        <title>Phytophthora genome sequences uncover evolutionary origins and mechanisms of pathogenesis.</title>
        <authorList>
            <person name="Tyler B.M."/>
            <person name="Tripathy S."/>
            <person name="Zhang X."/>
            <person name="Dehal P."/>
            <person name="Jiang R.H."/>
            <person name="Aerts A."/>
            <person name="Arredondo F.D."/>
            <person name="Baxter L."/>
            <person name="Bensasson D."/>
            <person name="Beynon J.L."/>
            <person name="Chapman J."/>
            <person name="Damasceno C.M."/>
            <person name="Dorrance A.E."/>
            <person name="Dou D."/>
            <person name="Dickerman A.W."/>
            <person name="Dubchak I.L."/>
            <person name="Garbelotto M."/>
            <person name="Gijzen M."/>
            <person name="Gordon S.G."/>
            <person name="Govers F."/>
            <person name="Grunwald N.J."/>
            <person name="Huang W."/>
            <person name="Ivors K.L."/>
            <person name="Jones R.W."/>
            <person name="Kamoun S."/>
            <person name="Krampis K."/>
            <person name="Lamour K.H."/>
            <person name="Lee M.K."/>
            <person name="McDonald W.H."/>
            <person name="Medina M."/>
            <person name="Meijer H.J."/>
            <person name="Nordberg E.K."/>
            <person name="Maclean D.J."/>
            <person name="Ospina-Giraldo M.D."/>
            <person name="Morris P.F."/>
            <person name="Phuntumart V."/>
            <person name="Putnam N.H."/>
            <person name="Rash S."/>
            <person name="Rose J.K."/>
            <person name="Sakihama Y."/>
            <person name="Salamov A.A."/>
            <person name="Savidor A."/>
            <person name="Scheuring C.F."/>
            <person name="Smith B.M."/>
            <person name="Sobral B.W."/>
            <person name="Terry A."/>
            <person name="Torto-Alalibo T.A."/>
            <person name="Win J."/>
            <person name="Xu Z."/>
            <person name="Zhang H."/>
            <person name="Grigoriev I.V."/>
            <person name="Rokhsar D.S."/>
            <person name="Boore J.L."/>
        </authorList>
    </citation>
    <scope>NUCLEOTIDE SEQUENCE [LARGE SCALE GENOMIC DNA]</scope>
    <source>
        <strain evidence="1 2">P6497</strain>
    </source>
</reference>
<dbReference type="Proteomes" id="UP000002640">
    <property type="component" value="Unassembled WGS sequence"/>
</dbReference>
<organism evidence="1 2">
    <name type="scientific">Phytophthora sojae (strain P6497)</name>
    <name type="common">Soybean stem and root rot agent</name>
    <name type="synonym">Phytophthora megasperma f. sp. glycines</name>
    <dbReference type="NCBI Taxonomy" id="1094619"/>
    <lineage>
        <taxon>Eukaryota</taxon>
        <taxon>Sar</taxon>
        <taxon>Stramenopiles</taxon>
        <taxon>Oomycota</taxon>
        <taxon>Peronosporomycetes</taxon>
        <taxon>Peronosporales</taxon>
        <taxon>Peronosporaceae</taxon>
        <taxon>Phytophthora</taxon>
    </lineage>
</organism>
<accession>G5AEP0</accession>
<evidence type="ECO:0000313" key="1">
    <source>
        <dbReference type="EMBL" id="EGZ05680.1"/>
    </source>
</evidence>